<feature type="non-terminal residue" evidence="1">
    <location>
        <position position="84"/>
    </location>
</feature>
<dbReference type="AlphaFoldDB" id="A0A382SV26"/>
<sequence length="84" mass="9389">MSRRQLVWSMAFVWAALWLAPTSVAGQNSRPASDPTAVRTTWGDPDLQGIWSYATITPLQRPAALTEREFLTAEEVADQNQREA</sequence>
<gene>
    <name evidence="1" type="ORF">METZ01_LOCUS365882</name>
</gene>
<evidence type="ECO:0000313" key="1">
    <source>
        <dbReference type="EMBL" id="SVD13028.1"/>
    </source>
</evidence>
<proteinExistence type="predicted"/>
<protein>
    <submittedName>
        <fullName evidence="1">Uncharacterized protein</fullName>
    </submittedName>
</protein>
<dbReference type="EMBL" id="UINC01131366">
    <property type="protein sequence ID" value="SVD13028.1"/>
    <property type="molecule type" value="Genomic_DNA"/>
</dbReference>
<accession>A0A382SV26</accession>
<organism evidence="1">
    <name type="scientific">marine metagenome</name>
    <dbReference type="NCBI Taxonomy" id="408172"/>
    <lineage>
        <taxon>unclassified sequences</taxon>
        <taxon>metagenomes</taxon>
        <taxon>ecological metagenomes</taxon>
    </lineage>
</organism>
<name>A0A382SV26_9ZZZZ</name>
<reference evidence="1" key="1">
    <citation type="submission" date="2018-05" db="EMBL/GenBank/DDBJ databases">
        <authorList>
            <person name="Lanie J.A."/>
            <person name="Ng W.-L."/>
            <person name="Kazmierczak K.M."/>
            <person name="Andrzejewski T.M."/>
            <person name="Davidsen T.M."/>
            <person name="Wayne K.J."/>
            <person name="Tettelin H."/>
            <person name="Glass J.I."/>
            <person name="Rusch D."/>
            <person name="Podicherti R."/>
            <person name="Tsui H.-C.T."/>
            <person name="Winkler M.E."/>
        </authorList>
    </citation>
    <scope>NUCLEOTIDE SEQUENCE</scope>
</reference>